<evidence type="ECO:0000313" key="4">
    <source>
        <dbReference type="Proteomes" id="UP000654345"/>
    </source>
</evidence>
<evidence type="ECO:0000259" key="2">
    <source>
        <dbReference type="Pfam" id="PF21631"/>
    </source>
</evidence>
<dbReference type="Pfam" id="PF13840">
    <property type="entry name" value="ACT_7"/>
    <property type="match status" value="1"/>
</dbReference>
<dbReference type="InterPro" id="IPR016540">
    <property type="entry name" value="UCP008459"/>
</dbReference>
<feature type="domain" description="CASTOR ACT" evidence="1">
    <location>
        <begin position="56"/>
        <end position="117"/>
    </location>
</feature>
<dbReference type="PANTHER" id="PTHR31131">
    <property type="entry name" value="CHROMOSOME 1, WHOLE GENOME SHOTGUN SEQUENCE"/>
    <property type="match status" value="1"/>
</dbReference>
<organism evidence="3 4">
    <name type="scientific">Ktedonobacter robiniae</name>
    <dbReference type="NCBI Taxonomy" id="2778365"/>
    <lineage>
        <taxon>Bacteria</taxon>
        <taxon>Bacillati</taxon>
        <taxon>Chloroflexota</taxon>
        <taxon>Ktedonobacteria</taxon>
        <taxon>Ktedonobacterales</taxon>
        <taxon>Ktedonobacteraceae</taxon>
        <taxon>Ktedonobacter</taxon>
    </lineage>
</organism>
<dbReference type="Gene3D" id="3.30.2130.10">
    <property type="entry name" value="VC0802-like"/>
    <property type="match status" value="1"/>
</dbReference>
<accession>A0ABQ3V761</accession>
<proteinExistence type="predicted"/>
<dbReference type="InterPro" id="IPR027795">
    <property type="entry name" value="CASTOR_ACT_dom"/>
</dbReference>
<dbReference type="InterPro" id="IPR049447">
    <property type="entry name" value="A9CJY8-like_N"/>
</dbReference>
<evidence type="ECO:0000313" key="3">
    <source>
        <dbReference type="EMBL" id="GHO61079.1"/>
    </source>
</evidence>
<dbReference type="Pfam" id="PF21631">
    <property type="entry name" value="A9CJY8-like_N"/>
    <property type="match status" value="1"/>
</dbReference>
<dbReference type="SUPFAM" id="SSF55021">
    <property type="entry name" value="ACT-like"/>
    <property type="match status" value="2"/>
</dbReference>
<dbReference type="InterPro" id="IPR051719">
    <property type="entry name" value="CASTOR_mTORC1"/>
</dbReference>
<dbReference type="PANTHER" id="PTHR31131:SF6">
    <property type="entry name" value="CASTOR ACT DOMAIN-CONTAINING PROTEIN"/>
    <property type="match status" value="1"/>
</dbReference>
<reference evidence="3 4" key="1">
    <citation type="journal article" date="2021" name="Int. J. Syst. Evol. Microbiol.">
        <title>Reticulibacter mediterranei gen. nov., sp. nov., within the new family Reticulibacteraceae fam. nov., and Ktedonospora formicarum gen. nov., sp. nov., Ktedonobacter robiniae sp. nov., Dictyobacter formicarum sp. nov. and Dictyobacter arantiisoli sp. nov., belonging to the class Ktedonobacteria.</title>
        <authorList>
            <person name="Yabe S."/>
            <person name="Zheng Y."/>
            <person name="Wang C.M."/>
            <person name="Sakai Y."/>
            <person name="Abe K."/>
            <person name="Yokota A."/>
            <person name="Donadio S."/>
            <person name="Cavaletti L."/>
            <person name="Monciardini P."/>
        </authorList>
    </citation>
    <scope>NUCLEOTIDE SEQUENCE [LARGE SCALE GENOMIC DNA]</scope>
    <source>
        <strain evidence="3 4">SOSP1-30</strain>
    </source>
</reference>
<dbReference type="RefSeq" id="WP_201377075.1">
    <property type="nucleotide sequence ID" value="NZ_BNJG01000009.1"/>
</dbReference>
<feature type="domain" description="A9CJY8-like N-terminal" evidence="2">
    <location>
        <begin position="11"/>
        <end position="53"/>
    </location>
</feature>
<dbReference type="EMBL" id="BNJG01000009">
    <property type="protein sequence ID" value="GHO61079.1"/>
    <property type="molecule type" value="Genomic_DNA"/>
</dbReference>
<gene>
    <name evidence="3" type="ORF">KSB_95540</name>
</gene>
<sequence length="125" mass="13853">MQLVILAIPLSVCRLDPQQEIPAWALSRREFLAITYTREELSIVCVSEAVPEEVQVEHGWRALQVKGPLDFSLTGILAGLATPLSGAGISIFAISTYDTDYLLVKEVHLDRARRVLEALGYTFPN</sequence>
<comment type="caution">
    <text evidence="3">The sequence shown here is derived from an EMBL/GenBank/DDBJ whole genome shotgun (WGS) entry which is preliminary data.</text>
</comment>
<protein>
    <submittedName>
        <fullName evidence="3">Amino acid-binding protein</fullName>
    </submittedName>
</protein>
<dbReference type="Proteomes" id="UP000654345">
    <property type="component" value="Unassembled WGS sequence"/>
</dbReference>
<name>A0ABQ3V761_9CHLR</name>
<dbReference type="InterPro" id="IPR045865">
    <property type="entry name" value="ACT-like_dom_sf"/>
</dbReference>
<evidence type="ECO:0000259" key="1">
    <source>
        <dbReference type="Pfam" id="PF13840"/>
    </source>
</evidence>
<dbReference type="PIRSF" id="PIRSF008459">
    <property type="entry name" value="UCP008459"/>
    <property type="match status" value="1"/>
</dbReference>
<keyword evidence="4" id="KW-1185">Reference proteome</keyword>